<evidence type="ECO:0008006" key="3">
    <source>
        <dbReference type="Google" id="ProtNLM"/>
    </source>
</evidence>
<protein>
    <recommendedName>
        <fullName evidence="3">HesB-like selenoprotein</fullName>
    </recommendedName>
</protein>
<accession>A0A1H8JGQ2</accession>
<gene>
    <name evidence="1" type="ORF">SAMN05192533_12131</name>
</gene>
<evidence type="ECO:0000313" key="1">
    <source>
        <dbReference type="EMBL" id="SEN80023.1"/>
    </source>
</evidence>
<dbReference type="Proteomes" id="UP000198553">
    <property type="component" value="Unassembled WGS sequence"/>
</dbReference>
<name>A0A1H8JGQ2_9BACI</name>
<dbReference type="AlphaFoldDB" id="A0A1H8JGQ2"/>
<evidence type="ECO:0000313" key="2">
    <source>
        <dbReference type="Proteomes" id="UP000198553"/>
    </source>
</evidence>
<dbReference type="STRING" id="930146.SAMN05192533_12131"/>
<proteinExistence type="predicted"/>
<organism evidence="1 2">
    <name type="scientific">Mesobacillus persicus</name>
    <dbReference type="NCBI Taxonomy" id="930146"/>
    <lineage>
        <taxon>Bacteria</taxon>
        <taxon>Bacillati</taxon>
        <taxon>Bacillota</taxon>
        <taxon>Bacilli</taxon>
        <taxon>Bacillales</taxon>
        <taxon>Bacillaceae</taxon>
        <taxon>Mesobacillus</taxon>
    </lineage>
</organism>
<dbReference type="EMBL" id="FOBW01000021">
    <property type="protein sequence ID" value="SEN80023.1"/>
    <property type="molecule type" value="Genomic_DNA"/>
</dbReference>
<keyword evidence="2" id="KW-1185">Reference proteome</keyword>
<sequence length="31" mass="3561">MQITNDARDFLQTLLNDREAKGIRVYFAGFG</sequence>
<reference evidence="2" key="1">
    <citation type="submission" date="2016-10" db="EMBL/GenBank/DDBJ databases">
        <authorList>
            <person name="Varghese N."/>
            <person name="Submissions S."/>
        </authorList>
    </citation>
    <scope>NUCLEOTIDE SEQUENCE [LARGE SCALE GENOMIC DNA]</scope>
    <source>
        <strain evidence="2">B48,IBRC-M 10115,DSM 25386,CECT 8001</strain>
    </source>
</reference>